<protein>
    <submittedName>
        <fullName evidence="2">Uncharacterized protein</fullName>
    </submittedName>
</protein>
<reference evidence="2" key="1">
    <citation type="submission" date="2013-07" db="EMBL/GenBank/DDBJ databases">
        <title>The genome of an arbuscular mycorrhizal fungus provides insights into the evolution of the oldest plant symbiosis.</title>
        <authorList>
            <consortium name="DOE Joint Genome Institute"/>
            <person name="Tisserant E."/>
            <person name="Malbreil M."/>
            <person name="Kuo A."/>
            <person name="Kohler A."/>
            <person name="Symeonidi A."/>
            <person name="Balestrini R."/>
            <person name="Charron P."/>
            <person name="Duensing N."/>
            <person name="Frei-dit-Frey N."/>
            <person name="Gianinazzi-Pearson V."/>
            <person name="Gilbert B."/>
            <person name="Handa Y."/>
            <person name="Hijri M."/>
            <person name="Kaul R."/>
            <person name="Kawaguchi M."/>
            <person name="Krajinski F."/>
            <person name="Lammers P."/>
            <person name="Lapierre D."/>
            <person name="Masclaux F.G."/>
            <person name="Murat C."/>
            <person name="Morin E."/>
            <person name="Ndikumana S."/>
            <person name="Pagni M."/>
            <person name="Petitpierre D."/>
            <person name="Requena N."/>
            <person name="Rosikiewicz P."/>
            <person name="Riley R."/>
            <person name="Saito K."/>
            <person name="San Clemente H."/>
            <person name="Shapiro H."/>
            <person name="van Tuinen D."/>
            <person name="Becard G."/>
            <person name="Bonfante P."/>
            <person name="Paszkowski U."/>
            <person name="Shachar-Hill Y."/>
            <person name="Young J.P."/>
            <person name="Sanders I.R."/>
            <person name="Henrissat B."/>
            <person name="Rensing S.A."/>
            <person name="Grigoriev I.V."/>
            <person name="Corradi N."/>
            <person name="Roux C."/>
            <person name="Martin F."/>
        </authorList>
    </citation>
    <scope>NUCLEOTIDE SEQUENCE</scope>
    <source>
        <strain evidence="2">DAOM 197198</strain>
    </source>
</reference>
<accession>U9UBQ6</accession>
<organism evidence="2">
    <name type="scientific">Rhizophagus irregularis (strain DAOM 181602 / DAOM 197198 / MUCL 43194)</name>
    <name type="common">Arbuscular mycorrhizal fungus</name>
    <name type="synonym">Glomus intraradices</name>
    <dbReference type="NCBI Taxonomy" id="747089"/>
    <lineage>
        <taxon>Eukaryota</taxon>
        <taxon>Fungi</taxon>
        <taxon>Fungi incertae sedis</taxon>
        <taxon>Mucoromycota</taxon>
        <taxon>Glomeromycotina</taxon>
        <taxon>Glomeromycetes</taxon>
        <taxon>Glomerales</taxon>
        <taxon>Glomeraceae</taxon>
        <taxon>Rhizophagus</taxon>
    </lineage>
</organism>
<keyword evidence="1" id="KW-1133">Transmembrane helix</keyword>
<keyword evidence="1" id="KW-0812">Transmembrane</keyword>
<evidence type="ECO:0000313" key="2">
    <source>
        <dbReference type="EMBL" id="ESA13031.1"/>
    </source>
</evidence>
<dbReference type="AlphaFoldDB" id="U9UBQ6"/>
<sequence length="110" mass="12314">MLFRVLSPPNLHARGTFGTLTNTGAGTKELILLVVIPYCIYNGICNSLIITKQDRHFVAFNCANCASFENIWLYLSLLLRNIIEKLLIGSGIKGVILKFFEEVVRTIIGR</sequence>
<proteinExistence type="predicted"/>
<evidence type="ECO:0000256" key="1">
    <source>
        <dbReference type="SAM" id="Phobius"/>
    </source>
</evidence>
<feature type="transmembrane region" description="Helical" evidence="1">
    <location>
        <begin position="30"/>
        <end position="50"/>
    </location>
</feature>
<keyword evidence="1" id="KW-0472">Membrane</keyword>
<name>U9UBQ6_RHIID</name>
<dbReference type="HOGENOM" id="CLU_2172377_0_0_1"/>
<gene>
    <name evidence="2" type="ORF">GLOINDRAFT_84504</name>
</gene>
<dbReference type="EMBL" id="KI284314">
    <property type="protein sequence ID" value="ESA13031.1"/>
    <property type="molecule type" value="Genomic_DNA"/>
</dbReference>